<evidence type="ECO:0000256" key="1">
    <source>
        <dbReference type="SAM" id="MobiDB-lite"/>
    </source>
</evidence>
<dbReference type="SUPFAM" id="SSF52058">
    <property type="entry name" value="L domain-like"/>
    <property type="match status" value="1"/>
</dbReference>
<evidence type="ECO:0000313" key="3">
    <source>
        <dbReference type="Proteomes" id="UP001418222"/>
    </source>
</evidence>
<dbReference type="AlphaFoldDB" id="A0AAP0AXW4"/>
<dbReference type="EMBL" id="JBBWWQ010000019">
    <property type="protein sequence ID" value="KAK8918799.1"/>
    <property type="molecule type" value="Genomic_DNA"/>
</dbReference>
<dbReference type="Proteomes" id="UP001418222">
    <property type="component" value="Unassembled WGS sequence"/>
</dbReference>
<keyword evidence="3" id="KW-1185">Reference proteome</keyword>
<proteinExistence type="predicted"/>
<comment type="caution">
    <text evidence="2">The sequence shown here is derived from an EMBL/GenBank/DDBJ whole genome shotgun (WGS) entry which is preliminary data.</text>
</comment>
<evidence type="ECO:0000313" key="2">
    <source>
        <dbReference type="EMBL" id="KAK8918799.1"/>
    </source>
</evidence>
<dbReference type="InterPro" id="IPR032675">
    <property type="entry name" value="LRR_dom_sf"/>
</dbReference>
<accession>A0AAP0AXW4</accession>
<protein>
    <submittedName>
        <fullName evidence="2">Uncharacterized protein</fullName>
    </submittedName>
</protein>
<reference evidence="2 3" key="1">
    <citation type="journal article" date="2022" name="Nat. Plants">
        <title>Genomes of leafy and leafless Platanthera orchids illuminate the evolution of mycoheterotrophy.</title>
        <authorList>
            <person name="Li M.H."/>
            <person name="Liu K.W."/>
            <person name="Li Z."/>
            <person name="Lu H.C."/>
            <person name="Ye Q.L."/>
            <person name="Zhang D."/>
            <person name="Wang J.Y."/>
            <person name="Li Y.F."/>
            <person name="Zhong Z.M."/>
            <person name="Liu X."/>
            <person name="Yu X."/>
            <person name="Liu D.K."/>
            <person name="Tu X.D."/>
            <person name="Liu B."/>
            <person name="Hao Y."/>
            <person name="Liao X.Y."/>
            <person name="Jiang Y.T."/>
            <person name="Sun W.H."/>
            <person name="Chen J."/>
            <person name="Chen Y.Q."/>
            <person name="Ai Y."/>
            <person name="Zhai J.W."/>
            <person name="Wu S.S."/>
            <person name="Zhou Z."/>
            <person name="Hsiao Y.Y."/>
            <person name="Wu W.L."/>
            <person name="Chen Y.Y."/>
            <person name="Lin Y.F."/>
            <person name="Hsu J.L."/>
            <person name="Li C.Y."/>
            <person name="Wang Z.W."/>
            <person name="Zhao X."/>
            <person name="Zhong W.Y."/>
            <person name="Ma X.K."/>
            <person name="Ma L."/>
            <person name="Huang J."/>
            <person name="Chen G.Z."/>
            <person name="Huang M.Z."/>
            <person name="Huang L."/>
            <person name="Peng D.H."/>
            <person name="Luo Y.B."/>
            <person name="Zou S.Q."/>
            <person name="Chen S.P."/>
            <person name="Lan S."/>
            <person name="Tsai W.C."/>
            <person name="Van de Peer Y."/>
            <person name="Liu Z.J."/>
        </authorList>
    </citation>
    <scope>NUCLEOTIDE SEQUENCE [LARGE SCALE GENOMIC DNA]</scope>
    <source>
        <strain evidence="2">Lor287</strain>
    </source>
</reference>
<name>A0AAP0AXW4_9ASPA</name>
<feature type="region of interest" description="Disordered" evidence="1">
    <location>
        <begin position="1"/>
        <end position="30"/>
    </location>
</feature>
<organism evidence="2 3">
    <name type="scientific">Platanthera zijinensis</name>
    <dbReference type="NCBI Taxonomy" id="2320716"/>
    <lineage>
        <taxon>Eukaryota</taxon>
        <taxon>Viridiplantae</taxon>
        <taxon>Streptophyta</taxon>
        <taxon>Embryophyta</taxon>
        <taxon>Tracheophyta</taxon>
        <taxon>Spermatophyta</taxon>
        <taxon>Magnoliopsida</taxon>
        <taxon>Liliopsida</taxon>
        <taxon>Asparagales</taxon>
        <taxon>Orchidaceae</taxon>
        <taxon>Orchidoideae</taxon>
        <taxon>Orchideae</taxon>
        <taxon>Orchidinae</taxon>
        <taxon>Platanthera</taxon>
    </lineage>
</organism>
<sequence length="204" mass="22874">MNRERRRWGGLSLTRPTAEESREAESGIEERQRRRWAIAEGSDAVGLSRCGLTGPIPSLTSLVSLAALSLDRNKLNGTVPRSLESLPKLGQLNLTDLGKDPPLYGNGGAGFFIRHLRFRGFAMESFGAMREEEEEELRLGLSLKKESVDHVKCVRMISANFLQLLELWAECLCASAAMFLLCLCLRRIGKLNLNSQERNLNSWR</sequence>
<feature type="compositionally biased region" description="Basic and acidic residues" evidence="1">
    <location>
        <begin position="17"/>
        <end position="30"/>
    </location>
</feature>
<dbReference type="Gene3D" id="3.80.10.10">
    <property type="entry name" value="Ribonuclease Inhibitor"/>
    <property type="match status" value="1"/>
</dbReference>
<gene>
    <name evidence="2" type="ORF">KSP39_PZI022108</name>
</gene>